<sequence length="82" mass="9486">MLRERERHRLSIAGATTLHITMGFGRSDRIQDWICGDPLRSGDARLFSSFDIATTEFVRQEIEMLRLTTEGGEKERDRDGSW</sequence>
<organism evidence="1 3">
    <name type="scientific">Ficus carica</name>
    <name type="common">Common fig</name>
    <dbReference type="NCBI Taxonomy" id="3494"/>
    <lineage>
        <taxon>Eukaryota</taxon>
        <taxon>Viridiplantae</taxon>
        <taxon>Streptophyta</taxon>
        <taxon>Embryophyta</taxon>
        <taxon>Tracheophyta</taxon>
        <taxon>Spermatophyta</taxon>
        <taxon>Magnoliopsida</taxon>
        <taxon>eudicotyledons</taxon>
        <taxon>Gunneridae</taxon>
        <taxon>Pentapetalae</taxon>
        <taxon>rosids</taxon>
        <taxon>fabids</taxon>
        <taxon>Rosales</taxon>
        <taxon>Moraceae</taxon>
        <taxon>Ficeae</taxon>
        <taxon>Ficus</taxon>
    </lineage>
</organism>
<accession>A0AA88JAI1</accession>
<protein>
    <submittedName>
        <fullName evidence="1">Uncharacterized protein</fullName>
    </submittedName>
</protein>
<dbReference type="EMBL" id="BTGU01000415">
    <property type="protein sequence ID" value="GMN67189.1"/>
    <property type="molecule type" value="Genomic_DNA"/>
</dbReference>
<gene>
    <name evidence="1" type="ORF">TIFTF001_036249</name>
    <name evidence="2" type="ORF">TIFTF001_036427</name>
</gene>
<evidence type="ECO:0000313" key="2">
    <source>
        <dbReference type="EMBL" id="GMN67365.1"/>
    </source>
</evidence>
<keyword evidence="3" id="KW-1185">Reference proteome</keyword>
<dbReference type="Proteomes" id="UP001187192">
    <property type="component" value="Unassembled WGS sequence"/>
</dbReference>
<evidence type="ECO:0000313" key="3">
    <source>
        <dbReference type="Proteomes" id="UP001187192"/>
    </source>
</evidence>
<dbReference type="EMBL" id="BTGU01000440">
    <property type="protein sequence ID" value="GMN67365.1"/>
    <property type="molecule type" value="Genomic_DNA"/>
</dbReference>
<reference evidence="1" key="1">
    <citation type="submission" date="2023-07" db="EMBL/GenBank/DDBJ databases">
        <title>draft genome sequence of fig (Ficus carica).</title>
        <authorList>
            <person name="Takahashi T."/>
            <person name="Nishimura K."/>
        </authorList>
    </citation>
    <scope>NUCLEOTIDE SEQUENCE</scope>
</reference>
<proteinExistence type="predicted"/>
<evidence type="ECO:0000313" key="1">
    <source>
        <dbReference type="EMBL" id="GMN67189.1"/>
    </source>
</evidence>
<comment type="caution">
    <text evidence="1">The sequence shown here is derived from an EMBL/GenBank/DDBJ whole genome shotgun (WGS) entry which is preliminary data.</text>
</comment>
<dbReference type="AlphaFoldDB" id="A0AA88JAI1"/>
<name>A0AA88JAI1_FICCA</name>